<keyword evidence="7" id="KW-1185">Reference proteome</keyword>
<feature type="region of interest" description="Disordered" evidence="6">
    <location>
        <begin position="326"/>
        <end position="369"/>
    </location>
</feature>
<dbReference type="GO" id="GO:0006281">
    <property type="term" value="P:DNA repair"/>
    <property type="evidence" value="ECO:0007669"/>
    <property type="project" value="InterPro"/>
</dbReference>
<evidence type="ECO:0000256" key="4">
    <source>
        <dbReference type="ARBA" id="ARBA00022759"/>
    </source>
</evidence>
<dbReference type="GO" id="GO:0005730">
    <property type="term" value="C:nucleolus"/>
    <property type="evidence" value="ECO:0007669"/>
    <property type="project" value="TreeGrafter"/>
</dbReference>
<comment type="subcellular location">
    <subcellularLocation>
        <location evidence="1">Cytoplasm</location>
    </subcellularLocation>
</comment>
<dbReference type="Proteomes" id="UP000245341">
    <property type="component" value="Unplaced"/>
</dbReference>
<keyword evidence="5" id="KW-0378">Hydrolase</keyword>
<keyword evidence="4 8" id="KW-0255">Endonuclease</keyword>
<dbReference type="CTD" id="284131"/>
<feature type="compositionally biased region" description="Basic and acidic residues" evidence="6">
    <location>
        <begin position="360"/>
        <end position="369"/>
    </location>
</feature>
<dbReference type="PANTHER" id="PTHR28511">
    <property type="entry name" value="ENDONUCLEASE V"/>
    <property type="match status" value="1"/>
</dbReference>
<evidence type="ECO:0000256" key="1">
    <source>
        <dbReference type="ARBA" id="ARBA00004496"/>
    </source>
</evidence>
<dbReference type="PANTHER" id="PTHR28511:SF1">
    <property type="entry name" value="ENDONUCLEASE V"/>
    <property type="match status" value="1"/>
</dbReference>
<dbReference type="Pfam" id="PF04493">
    <property type="entry name" value="Endonuclease_5"/>
    <property type="match status" value="2"/>
</dbReference>
<gene>
    <name evidence="8" type="primary">ENDOV</name>
</gene>
<reference evidence="8" key="1">
    <citation type="submission" date="2025-08" db="UniProtKB">
        <authorList>
            <consortium name="RefSeq"/>
        </authorList>
    </citation>
    <scope>IDENTIFICATION</scope>
    <source>
        <tissue evidence="8">Liver</tissue>
    </source>
</reference>
<dbReference type="InterPro" id="IPR007581">
    <property type="entry name" value="Endonuclease-V"/>
</dbReference>
<evidence type="ECO:0000313" key="8">
    <source>
        <dbReference type="RefSeq" id="XP_030876395.1"/>
    </source>
</evidence>
<dbReference type="Gene3D" id="3.30.2170.10">
    <property type="entry name" value="archaeoglobus fulgidus dsm 4304 superfamily"/>
    <property type="match status" value="2"/>
</dbReference>
<keyword evidence="3" id="KW-0540">Nuclease</keyword>
<evidence type="ECO:0000256" key="5">
    <source>
        <dbReference type="ARBA" id="ARBA00022801"/>
    </source>
</evidence>
<organism evidence="7 8">
    <name type="scientific">Leptonychotes weddellii</name>
    <name type="common">Weddell seal</name>
    <name type="synonym">Otaria weddellii</name>
    <dbReference type="NCBI Taxonomy" id="9713"/>
    <lineage>
        <taxon>Eukaryota</taxon>
        <taxon>Metazoa</taxon>
        <taxon>Chordata</taxon>
        <taxon>Craniata</taxon>
        <taxon>Vertebrata</taxon>
        <taxon>Euteleostomi</taxon>
        <taxon>Mammalia</taxon>
        <taxon>Eutheria</taxon>
        <taxon>Laurasiatheria</taxon>
        <taxon>Carnivora</taxon>
        <taxon>Caniformia</taxon>
        <taxon>Pinnipedia</taxon>
        <taxon>Phocidae</taxon>
        <taxon>Monachinae</taxon>
        <taxon>Lobodontini</taxon>
        <taxon>Leptonychotes</taxon>
    </lineage>
</organism>
<dbReference type="AlphaFoldDB" id="A0A7F8Q565"/>
<accession>A0A7F8Q565</accession>
<protein>
    <submittedName>
        <fullName evidence="8">Endonuclease V isoform X1</fullName>
    </submittedName>
</protein>
<dbReference type="GeneID" id="102737047"/>
<evidence type="ECO:0000313" key="7">
    <source>
        <dbReference type="Proteomes" id="UP000245341"/>
    </source>
</evidence>
<proteinExistence type="predicted"/>
<dbReference type="RefSeq" id="XP_030876395.1">
    <property type="nucleotide sequence ID" value="XM_031020535.1"/>
</dbReference>
<name>A0A7F8Q565_LEPWE</name>
<dbReference type="GO" id="GO:0003727">
    <property type="term" value="F:single-stranded RNA binding"/>
    <property type="evidence" value="ECO:0007669"/>
    <property type="project" value="TreeGrafter"/>
</dbReference>
<evidence type="ECO:0000256" key="6">
    <source>
        <dbReference type="SAM" id="MobiDB-lite"/>
    </source>
</evidence>
<keyword evidence="2" id="KW-0963">Cytoplasm</keyword>
<dbReference type="GO" id="GO:0005737">
    <property type="term" value="C:cytoplasm"/>
    <property type="evidence" value="ECO:0007669"/>
    <property type="project" value="UniProtKB-SubCell"/>
</dbReference>
<evidence type="ECO:0000256" key="3">
    <source>
        <dbReference type="ARBA" id="ARBA00022722"/>
    </source>
</evidence>
<dbReference type="CDD" id="cd06559">
    <property type="entry name" value="Endonuclease_V"/>
    <property type="match status" value="1"/>
</dbReference>
<sequence>MAREAVAWPPEETLSLWKREQARLKALVVDRDTEAWQRDAAFSGLQRVGGVDVSFVKGDSVSACASLVVLSYPELEVVYEDCCMVSLTAPYVSGFLAFREVPFLVDAVRRLQEKEPRLVPQVLLVDGNGVLHHRGGRRHLPPQPDNCEIGAEGCVPGQAGSPSPVFPVLSPPTGLCLPGKIRRVLVCSLSTPSLDYLAHCPTSPASLSAPAGFGVACHLGVLTDLPCVGVAKKLLQVDGLENDAQHKEKIRLLRAGGDSFPLIGGSGTVLGMVLKSHKHSSKPLYVSVGHKISLEAAVRLTRGCCRFRIPEPVRQADIRSRDYIRRTLGVPGPPAPGQERSQKVQRPKVCPQEGSEEPEGEGRPPEAHS</sequence>
<dbReference type="GO" id="GO:0016891">
    <property type="term" value="F:RNA endonuclease activity producing 5'-phosphomonoesters, hydrolytic mechanism"/>
    <property type="evidence" value="ECO:0007669"/>
    <property type="project" value="TreeGrafter"/>
</dbReference>
<evidence type="ECO:0000256" key="2">
    <source>
        <dbReference type="ARBA" id="ARBA00022490"/>
    </source>
</evidence>
<dbReference type="OrthoDB" id="20018at2759"/>